<dbReference type="Gene3D" id="2.40.50.140">
    <property type="entry name" value="Nucleic acid-binding proteins"/>
    <property type="match status" value="1"/>
</dbReference>
<organism evidence="1 2">
    <name type="scientific">Magallana gigas</name>
    <name type="common">Pacific oyster</name>
    <name type="synonym">Crassostrea gigas</name>
    <dbReference type="NCBI Taxonomy" id="29159"/>
    <lineage>
        <taxon>Eukaryota</taxon>
        <taxon>Metazoa</taxon>
        <taxon>Spiralia</taxon>
        <taxon>Lophotrochozoa</taxon>
        <taxon>Mollusca</taxon>
        <taxon>Bivalvia</taxon>
        <taxon>Autobranchia</taxon>
        <taxon>Pteriomorphia</taxon>
        <taxon>Ostreida</taxon>
        <taxon>Ostreoidea</taxon>
        <taxon>Ostreidae</taxon>
        <taxon>Magallana</taxon>
    </lineage>
</organism>
<name>A0A8W8J8C2_MAGGI</name>
<dbReference type="AlphaFoldDB" id="A0A8W8J8C2"/>
<accession>A0A8W8J8C2</accession>
<proteinExistence type="predicted"/>
<evidence type="ECO:0000313" key="2">
    <source>
        <dbReference type="Proteomes" id="UP000005408"/>
    </source>
</evidence>
<reference evidence="1" key="1">
    <citation type="submission" date="2022-08" db="UniProtKB">
        <authorList>
            <consortium name="EnsemblMetazoa"/>
        </authorList>
    </citation>
    <scope>IDENTIFICATION</scope>
    <source>
        <strain evidence="1">05x7-T-G4-1.051#20</strain>
    </source>
</reference>
<keyword evidence="2" id="KW-1185">Reference proteome</keyword>
<dbReference type="EnsemblMetazoa" id="G17557.2">
    <property type="protein sequence ID" value="G17557.2:cds"/>
    <property type="gene ID" value="G17557"/>
</dbReference>
<protein>
    <recommendedName>
        <fullName evidence="3">Replication protein A OB domain-containing protein</fullName>
    </recommendedName>
</protein>
<sequence length="283" mass="32001">MLWLKQQPSNLATFTNANGEKGSILNFSVADGTEAMLVTLSDEAKNANYQRRKDPTNKKFHCVRKSTCTVQTIKNYGRTSCTSARIFKAVTIIMPPSPTKTLKDAMSSPVRENLTVQGQIIRDEAIKTVKVAQKDTKIRALTLEENGQTMELTLWRELSEQDLKIGQYIEVTHCLVSEWLRKKSLNSTRNTTIKAVQPKDMVVTGNVEALSMTDTHCEMCVKEDDIYKDFIVDLDMVRAQVQRYVEEAGTFNLQQLENMIVDKLLFPVKLVINGTTVISFELL</sequence>
<evidence type="ECO:0000313" key="1">
    <source>
        <dbReference type="EnsemblMetazoa" id="G17557.2:cds"/>
    </source>
</evidence>
<evidence type="ECO:0008006" key="3">
    <source>
        <dbReference type="Google" id="ProtNLM"/>
    </source>
</evidence>
<dbReference type="InterPro" id="IPR012340">
    <property type="entry name" value="NA-bd_OB-fold"/>
</dbReference>
<dbReference type="Proteomes" id="UP000005408">
    <property type="component" value="Unassembled WGS sequence"/>
</dbReference>
<dbReference type="SUPFAM" id="SSF50249">
    <property type="entry name" value="Nucleic acid-binding proteins"/>
    <property type="match status" value="1"/>
</dbReference>